<feature type="compositionally biased region" description="Basic and acidic residues" evidence="1">
    <location>
        <begin position="167"/>
        <end position="182"/>
    </location>
</feature>
<feature type="region of interest" description="Disordered" evidence="1">
    <location>
        <begin position="333"/>
        <end position="368"/>
    </location>
</feature>
<feature type="compositionally biased region" description="Basic and acidic residues" evidence="1">
    <location>
        <begin position="109"/>
        <end position="157"/>
    </location>
</feature>
<name>A0ABN7ZLQ0_9BURK</name>
<evidence type="ECO:0000313" key="2">
    <source>
        <dbReference type="EMBL" id="CAG9186468.1"/>
    </source>
</evidence>
<feature type="region of interest" description="Disordered" evidence="1">
    <location>
        <begin position="395"/>
        <end position="472"/>
    </location>
</feature>
<dbReference type="EMBL" id="CAJZAG010000018">
    <property type="protein sequence ID" value="CAG9186468.1"/>
    <property type="molecule type" value="Genomic_DNA"/>
</dbReference>
<proteinExistence type="predicted"/>
<evidence type="ECO:0000256" key="1">
    <source>
        <dbReference type="SAM" id="MobiDB-lite"/>
    </source>
</evidence>
<dbReference type="Pfam" id="PF19268">
    <property type="entry name" value="CIS_TMP"/>
    <property type="match status" value="2"/>
</dbReference>
<feature type="region of interest" description="Disordered" evidence="1">
    <location>
        <begin position="109"/>
        <end position="182"/>
    </location>
</feature>
<dbReference type="InterPro" id="IPR045538">
    <property type="entry name" value="CIS_TMP"/>
</dbReference>
<feature type="compositionally biased region" description="Basic and acidic residues" evidence="1">
    <location>
        <begin position="445"/>
        <end position="457"/>
    </location>
</feature>
<sequence>MSNTRHAARRGDAHAIETLTWESVIRDDRDAAYAHQARLSAFLNGPGLVTVSRVFSQMSVPGEVWRLDRLELDTGPLRPDDSFLQWADILEGQLVDALLRARHPHWGDTRQLAREPRNEGHAAPERRAEEGARSHPRDSARDTPRHWVKDTSPESARRFSSAPAHEPPLESGRDTSRDNRRPSDYQSLEHFLFYLQRGHLPWSRSTIAGRKLSSWLATLARRTGPRLWSLLRDLRPASYVLARLSQITPYQGLQALIGVRHRSLANSLDALDAQLLVPSQAGGRLSAYQVQQIQQAWRVAAFRTLWDQHGAHLSADDVQRLQRELGNALARQLGRGAGRAWRPRRGRPEHEARPQSSDSARGDDHDSSLTSHLLTGVIAVVWPTELDVARASETARLQTDDATETPGAAPEAHPRTGLPPKGAPARGVPLETGRRPLDVMPAGRGPRDAATADRRLPEAAPAGRPFGTETAGTRPLDAVAAGRSPLDAALRRLTTALDRGAPLDATPLELLLQDLQRRAPGALRTHLRAHVLQHGQAGHWLTDHGGTVTTHVLQAITPPRSGAPAVRHDAHWVESLRQFSLAALSRGAGGAPKTRGGSVSALQAWLADFSLHQLASGERPPQSQQGWHRLWQQALLHWQQGGVPTRALCTQRMVAPRRASLERIAPALSTTAAGVSPGASASMDAANGAGMETASNEGRGIAPGASADVGGNPSADIGADAGRAASVAIGAGAGVAPDAGISTRADNAASTGIGEGAGHVKRAGDAAGGSIRARADSAASTGIGEGTGHAKRAGDAAGASIRERADSAASTGIGEGTGHAKRESNGADNGAGMGTATSRVGVGNALIQRLRLHPRRRAASKPAPAHPMRDTVSQAAGDPTRNAAPAAPNRHLADATNIHKRRPTPTAIPSRWHALHRVESRAERLVHILALPSRAAPTRDWLTRRHIAHWLAAPSLCADWLAATRPSQRWALLATLFPRQVTALRRTSTALYATRAALTPMQSPSAREAAHWRFFIERIITASKPPTTASLVREQILRIGADQGHQGPMLNRWLATATRVIARKSGGLTDSHRPGRNASHQSVDPIAPSLPAAAGLESPAPSNTSRQRPANWLQSILRRLDRQPTPVERAMATKPDIHRASHTRPAPDTATVNDIELPDPSNLDHLDNGETFYVGDAGMVLLAVYTQRLFDRLTLLETGEFRDPEAISRAVRCLTWLTHGQDVSEPECLLAKLLCGMPLRTPLSGDPTLDDDTHQLLDSLLGAVIANWKAIGNTSAQGLRQTFLQREGRLTHETGEAGTRWRLVVRPGQFDMLLDRLPWSFSTIKLPWMKEVLHVDWR</sequence>
<evidence type="ECO:0000313" key="3">
    <source>
        <dbReference type="Proteomes" id="UP000706525"/>
    </source>
</evidence>
<feature type="region of interest" description="Disordered" evidence="1">
    <location>
        <begin position="853"/>
        <end position="890"/>
    </location>
</feature>
<organism evidence="2 3">
    <name type="scientific">Cupriavidus pampae</name>
    <dbReference type="NCBI Taxonomy" id="659251"/>
    <lineage>
        <taxon>Bacteria</taxon>
        <taxon>Pseudomonadati</taxon>
        <taxon>Pseudomonadota</taxon>
        <taxon>Betaproteobacteria</taxon>
        <taxon>Burkholderiales</taxon>
        <taxon>Burkholderiaceae</taxon>
        <taxon>Cupriavidus</taxon>
    </lineage>
</organism>
<keyword evidence="3" id="KW-1185">Reference proteome</keyword>
<feature type="compositionally biased region" description="Polar residues" evidence="1">
    <location>
        <begin position="1100"/>
        <end position="1110"/>
    </location>
</feature>
<reference evidence="2 3" key="1">
    <citation type="submission" date="2021-08" db="EMBL/GenBank/DDBJ databases">
        <authorList>
            <person name="Peeters C."/>
        </authorList>
    </citation>
    <scope>NUCLEOTIDE SEQUENCE [LARGE SCALE GENOMIC DNA]</scope>
    <source>
        <strain evidence="2 3">LMG 32289</strain>
    </source>
</reference>
<protein>
    <submittedName>
        <fullName evidence="2">Uncharacterized protein</fullName>
    </submittedName>
</protein>
<feature type="compositionally biased region" description="Low complexity" evidence="1">
    <location>
        <begin position="881"/>
        <end position="890"/>
    </location>
</feature>
<feature type="region of interest" description="Disordered" evidence="1">
    <location>
        <begin position="1137"/>
        <end position="1163"/>
    </location>
</feature>
<dbReference type="RefSeq" id="WP_223995631.1">
    <property type="nucleotide sequence ID" value="NZ_CAJZAG010000018.1"/>
</dbReference>
<feature type="region of interest" description="Disordered" evidence="1">
    <location>
        <begin position="1066"/>
        <end position="1110"/>
    </location>
</feature>
<accession>A0ABN7ZLQ0</accession>
<gene>
    <name evidence="2" type="ORF">LMG32289_06447</name>
</gene>
<comment type="caution">
    <text evidence="2">The sequence shown here is derived from an EMBL/GenBank/DDBJ whole genome shotgun (WGS) entry which is preliminary data.</text>
</comment>
<dbReference type="Proteomes" id="UP000706525">
    <property type="component" value="Unassembled WGS sequence"/>
</dbReference>
<feature type="region of interest" description="Disordered" evidence="1">
    <location>
        <begin position="673"/>
        <end position="707"/>
    </location>
</feature>
<feature type="region of interest" description="Disordered" evidence="1">
    <location>
        <begin position="777"/>
        <end position="840"/>
    </location>
</feature>